<dbReference type="AlphaFoldDB" id="A0A913WXH5"/>
<evidence type="ECO:0000313" key="3">
    <source>
        <dbReference type="Proteomes" id="UP000887567"/>
    </source>
</evidence>
<organism evidence="2 3">
    <name type="scientific">Exaiptasia diaphana</name>
    <name type="common">Tropical sea anemone</name>
    <name type="synonym">Aiptasia pulchella</name>
    <dbReference type="NCBI Taxonomy" id="2652724"/>
    <lineage>
        <taxon>Eukaryota</taxon>
        <taxon>Metazoa</taxon>
        <taxon>Cnidaria</taxon>
        <taxon>Anthozoa</taxon>
        <taxon>Hexacorallia</taxon>
        <taxon>Actiniaria</taxon>
        <taxon>Aiptasiidae</taxon>
        <taxon>Exaiptasia</taxon>
    </lineage>
</organism>
<reference evidence="2" key="1">
    <citation type="submission" date="2022-11" db="UniProtKB">
        <authorList>
            <consortium name="EnsemblMetazoa"/>
        </authorList>
    </citation>
    <scope>IDENTIFICATION</scope>
</reference>
<evidence type="ECO:0000313" key="2">
    <source>
        <dbReference type="EnsemblMetazoa" id="XP_020895647.1"/>
    </source>
</evidence>
<keyword evidence="3" id="KW-1185">Reference proteome</keyword>
<evidence type="ECO:0000256" key="1">
    <source>
        <dbReference type="SAM" id="SignalP"/>
    </source>
</evidence>
<dbReference type="GeneID" id="110234599"/>
<dbReference type="KEGG" id="epa:110234599"/>
<feature type="signal peptide" evidence="1">
    <location>
        <begin position="1"/>
        <end position="18"/>
    </location>
</feature>
<proteinExistence type="predicted"/>
<accession>A0A913WXH5</accession>
<dbReference type="OrthoDB" id="5945140at2759"/>
<feature type="chain" id="PRO_5037088994" evidence="1">
    <location>
        <begin position="19"/>
        <end position="220"/>
    </location>
</feature>
<protein>
    <submittedName>
        <fullName evidence="2">Uncharacterized protein</fullName>
    </submittedName>
</protein>
<dbReference type="Proteomes" id="UP000887567">
    <property type="component" value="Unplaced"/>
</dbReference>
<sequence length="220" mass="24667">MQALLVLILACSVAVGSATANNCCPSFSASQEKFLRGLLQEEAKGLKAGMMRAFSMQPTVRWFNLSNKLVCFGATGNSFGRFNVKAEGFVAAIKLVYYNGSLTCDRNTLAKKPDEFNSKWGCAPSHPFFGKTSINTLVTTSTNKIIFPKDHHFTHDHSDLWYNMEQFDSMSDVLVFQRFHDPLYVATGQELRLWYGEDLKDVSEKDNYGKTCARVLALYV</sequence>
<keyword evidence="1" id="KW-0732">Signal</keyword>
<dbReference type="RefSeq" id="XP_020895647.1">
    <property type="nucleotide sequence ID" value="XM_021039988.2"/>
</dbReference>
<dbReference type="EnsemblMetazoa" id="XM_021039988.2">
    <property type="protein sequence ID" value="XP_020895647.1"/>
    <property type="gene ID" value="LOC110234599"/>
</dbReference>
<dbReference type="OMA" id="NSKWGCA"/>
<name>A0A913WXH5_EXADI</name>